<accession>A0A6H1ZE23</accession>
<dbReference type="EMBL" id="MT144628">
    <property type="protein sequence ID" value="QJH95756.1"/>
    <property type="molecule type" value="Genomic_DNA"/>
</dbReference>
<name>A0A6H1ZE23_9ZZZZ</name>
<dbReference type="AlphaFoldDB" id="A0A6H1ZE23"/>
<protein>
    <submittedName>
        <fullName evidence="1">Uncharacterized protein</fullName>
    </submittedName>
</protein>
<evidence type="ECO:0000313" key="1">
    <source>
        <dbReference type="EMBL" id="QJA46163.1"/>
    </source>
</evidence>
<reference evidence="1" key="1">
    <citation type="submission" date="2020-03" db="EMBL/GenBank/DDBJ databases">
        <title>The deep terrestrial virosphere.</title>
        <authorList>
            <person name="Holmfeldt K."/>
            <person name="Nilsson E."/>
            <person name="Simone D."/>
            <person name="Lopez-Fernandez M."/>
            <person name="Wu X."/>
            <person name="de Brujin I."/>
            <person name="Lundin D."/>
            <person name="Andersson A."/>
            <person name="Bertilsson S."/>
            <person name="Dopson M."/>
        </authorList>
    </citation>
    <scope>NUCLEOTIDE SEQUENCE</scope>
    <source>
        <strain evidence="1">TM448A00336</strain>
        <strain evidence="2">TM448B00512</strain>
    </source>
</reference>
<evidence type="ECO:0000313" key="2">
    <source>
        <dbReference type="EMBL" id="QJH95756.1"/>
    </source>
</evidence>
<dbReference type="EMBL" id="MT144004">
    <property type="protein sequence ID" value="QJA46163.1"/>
    <property type="molecule type" value="Genomic_DNA"/>
</dbReference>
<sequence length="233" mass="27160">MREVGVPFKGQLALANLDGRKTQTRRLVSSPKWSLLDGGPCVKKVWAGLQWDRLARCSEEDMRPGFIVPDQDGRWRHVTPRYRVGDRFWQREMHRLWCPEEECWHVRYRADETVKALQCDWDEGPQYLTPTDAGCADEPTRWRPSIHMPREASRCLLEITDVRGQRIQEISEDDAKAEGCHHIGRGSLNAHGEEILESCVEWFMRIWESINGPRGHGWGTNPPVWPFTYRRIA</sequence>
<gene>
    <name evidence="1" type="ORF">TM448A00336_0012</name>
    <name evidence="2" type="ORF">TM448B00512_0023</name>
</gene>
<proteinExistence type="predicted"/>
<organism evidence="1">
    <name type="scientific">viral metagenome</name>
    <dbReference type="NCBI Taxonomy" id="1070528"/>
    <lineage>
        <taxon>unclassified sequences</taxon>
        <taxon>metagenomes</taxon>
        <taxon>organismal metagenomes</taxon>
    </lineage>
</organism>